<evidence type="ECO:0000256" key="1">
    <source>
        <dbReference type="ARBA" id="ARBA00001282"/>
    </source>
</evidence>
<comment type="caution">
    <text evidence="8">The sequence shown here is derived from an EMBL/GenBank/DDBJ whole genome shotgun (WGS) entry which is preliminary data.</text>
</comment>
<name>A0ABV9QCQ6_9BURK</name>
<accession>A0ABV9QCQ6</accession>
<organism evidence="8 9">
    <name type="scientific">Giesbergeria sinuosa</name>
    <dbReference type="NCBI Taxonomy" id="80883"/>
    <lineage>
        <taxon>Bacteria</taxon>
        <taxon>Pseudomonadati</taxon>
        <taxon>Pseudomonadota</taxon>
        <taxon>Betaproteobacteria</taxon>
        <taxon>Burkholderiales</taxon>
        <taxon>Comamonadaceae</taxon>
        <taxon>Giesbergeria</taxon>
    </lineage>
</organism>
<evidence type="ECO:0000313" key="9">
    <source>
        <dbReference type="Proteomes" id="UP001596001"/>
    </source>
</evidence>
<evidence type="ECO:0000256" key="2">
    <source>
        <dbReference type="ARBA" id="ARBA00004787"/>
    </source>
</evidence>
<sequence length="279" mass="29244">MTAPLLSSLSLPAASVSPLPRFWAVIPCAGTGSRALAADRTDGASVLPKQYQTVAGQPLVLHTLAAFALVPRIQATLVAVAAGDRFLDAYPLPSLLRAECGGPTRAETVLGGLHALRQRGAQEHDWVLVHDAARCLITPQQIDALIDACATDGVGGLLAHKLADTLKTATHGPGGLRVGTTLDRSDKWLAQTPQMFRIGPLCQALEHLGPAATDEASAIEAMGLHPRLVPASALNFKVTYPEDFALAEAVLAQRAHAATLERFGGERGLASDAPPRTIF</sequence>
<dbReference type="InterPro" id="IPR034683">
    <property type="entry name" value="IspD/TarI"/>
</dbReference>
<dbReference type="EC" id="2.7.7.60" evidence="7"/>
<evidence type="ECO:0000256" key="4">
    <source>
        <dbReference type="ARBA" id="ARBA00022679"/>
    </source>
</evidence>
<dbReference type="InterPro" id="IPR029044">
    <property type="entry name" value="Nucleotide-diphossugar_trans"/>
</dbReference>
<gene>
    <name evidence="7" type="primary">ispD</name>
    <name evidence="8" type="ORF">ACFO6X_06810</name>
</gene>
<feature type="site" description="Positions MEP for the nucleophilic attack" evidence="7">
    <location>
        <position position="184"/>
    </location>
</feature>
<dbReference type="InterPro" id="IPR001228">
    <property type="entry name" value="IspD"/>
</dbReference>
<dbReference type="InterPro" id="IPR050088">
    <property type="entry name" value="IspD/TarI_cytidylyltransf_bact"/>
</dbReference>
<dbReference type="HAMAP" id="MF_00108">
    <property type="entry name" value="IspD"/>
    <property type="match status" value="1"/>
</dbReference>
<evidence type="ECO:0000256" key="5">
    <source>
        <dbReference type="ARBA" id="ARBA00022695"/>
    </source>
</evidence>
<evidence type="ECO:0000256" key="6">
    <source>
        <dbReference type="ARBA" id="ARBA00023229"/>
    </source>
</evidence>
<evidence type="ECO:0000256" key="3">
    <source>
        <dbReference type="ARBA" id="ARBA00009789"/>
    </source>
</evidence>
<evidence type="ECO:0000313" key="8">
    <source>
        <dbReference type="EMBL" id="MFC4788693.1"/>
    </source>
</evidence>
<dbReference type="SUPFAM" id="SSF53448">
    <property type="entry name" value="Nucleotide-diphospho-sugar transferases"/>
    <property type="match status" value="1"/>
</dbReference>
<keyword evidence="4 7" id="KW-0808">Transferase</keyword>
<evidence type="ECO:0000256" key="7">
    <source>
        <dbReference type="HAMAP-Rule" id="MF_00108"/>
    </source>
</evidence>
<feature type="site" description="Transition state stabilizer" evidence="7">
    <location>
        <position position="49"/>
    </location>
</feature>
<dbReference type="PROSITE" id="PS01295">
    <property type="entry name" value="ISPD"/>
    <property type="match status" value="1"/>
</dbReference>
<keyword evidence="9" id="KW-1185">Reference proteome</keyword>
<feature type="site" description="Positions MEP for the nucleophilic attack" evidence="7">
    <location>
        <position position="237"/>
    </location>
</feature>
<proteinExistence type="inferred from homology"/>
<comment type="catalytic activity">
    <reaction evidence="1 7">
        <text>2-C-methyl-D-erythritol 4-phosphate + CTP + H(+) = 4-CDP-2-C-methyl-D-erythritol + diphosphate</text>
        <dbReference type="Rhea" id="RHEA:13429"/>
        <dbReference type="ChEBI" id="CHEBI:15378"/>
        <dbReference type="ChEBI" id="CHEBI:33019"/>
        <dbReference type="ChEBI" id="CHEBI:37563"/>
        <dbReference type="ChEBI" id="CHEBI:57823"/>
        <dbReference type="ChEBI" id="CHEBI:58262"/>
        <dbReference type="EC" id="2.7.7.60"/>
    </reaction>
</comment>
<dbReference type="Pfam" id="PF01128">
    <property type="entry name" value="IspD"/>
    <property type="match status" value="1"/>
</dbReference>
<dbReference type="Gene3D" id="3.90.550.10">
    <property type="entry name" value="Spore Coat Polysaccharide Biosynthesis Protein SpsA, Chain A"/>
    <property type="match status" value="1"/>
</dbReference>
<dbReference type="RefSeq" id="WP_382431368.1">
    <property type="nucleotide sequence ID" value="NZ_JBHSHJ010000004.1"/>
</dbReference>
<dbReference type="EMBL" id="JBHSHJ010000004">
    <property type="protein sequence ID" value="MFC4788693.1"/>
    <property type="molecule type" value="Genomic_DNA"/>
</dbReference>
<dbReference type="Proteomes" id="UP001596001">
    <property type="component" value="Unassembled WGS sequence"/>
</dbReference>
<keyword evidence="5 7" id="KW-0548">Nucleotidyltransferase</keyword>
<comment type="similarity">
    <text evidence="3 7">Belongs to the IspD/TarI cytidylyltransferase family. IspD subfamily.</text>
</comment>
<dbReference type="PANTHER" id="PTHR32125">
    <property type="entry name" value="2-C-METHYL-D-ERYTHRITOL 4-PHOSPHATE CYTIDYLYLTRANSFERASE, CHLOROPLASTIC"/>
    <property type="match status" value="1"/>
</dbReference>
<dbReference type="GO" id="GO:0050518">
    <property type="term" value="F:2-C-methyl-D-erythritol 4-phosphate cytidylyltransferase activity"/>
    <property type="evidence" value="ECO:0007669"/>
    <property type="project" value="UniProtKB-EC"/>
</dbReference>
<reference evidence="9" key="1">
    <citation type="journal article" date="2019" name="Int. J. Syst. Evol. Microbiol.">
        <title>The Global Catalogue of Microorganisms (GCM) 10K type strain sequencing project: providing services to taxonomists for standard genome sequencing and annotation.</title>
        <authorList>
            <consortium name="The Broad Institute Genomics Platform"/>
            <consortium name="The Broad Institute Genome Sequencing Center for Infectious Disease"/>
            <person name="Wu L."/>
            <person name="Ma J."/>
        </authorList>
    </citation>
    <scope>NUCLEOTIDE SEQUENCE [LARGE SCALE GENOMIC DNA]</scope>
    <source>
        <strain evidence="9">CCUG 49452</strain>
    </source>
</reference>
<dbReference type="CDD" id="cd02516">
    <property type="entry name" value="CDP-ME_synthetase"/>
    <property type="match status" value="1"/>
</dbReference>
<feature type="site" description="Transition state stabilizer" evidence="7">
    <location>
        <position position="34"/>
    </location>
</feature>
<dbReference type="InterPro" id="IPR018294">
    <property type="entry name" value="ISPD_synthase_CS"/>
</dbReference>
<dbReference type="PANTHER" id="PTHR32125:SF4">
    <property type="entry name" value="2-C-METHYL-D-ERYTHRITOL 4-PHOSPHATE CYTIDYLYLTRANSFERASE, CHLOROPLASTIC"/>
    <property type="match status" value="1"/>
</dbReference>
<keyword evidence="6 7" id="KW-0414">Isoprene biosynthesis</keyword>
<protein>
    <recommendedName>
        <fullName evidence="7">2-C-methyl-D-erythritol 4-phosphate cytidylyltransferase</fullName>
        <ecNumber evidence="7">2.7.7.60</ecNumber>
    </recommendedName>
    <alternativeName>
        <fullName evidence="7">4-diphosphocytidyl-2C-methyl-D-erythritol synthase</fullName>
    </alternativeName>
    <alternativeName>
        <fullName evidence="7">MEP cytidylyltransferase</fullName>
        <shortName evidence="7">MCT</shortName>
    </alternativeName>
</protein>
<comment type="pathway">
    <text evidence="2 7">Isoprenoid biosynthesis; isopentenyl diphosphate biosynthesis via DXP pathway; isopentenyl diphosphate from 1-deoxy-D-xylulose 5-phosphate: step 2/6.</text>
</comment>
<comment type="function">
    <text evidence="7">Catalyzes the formation of 4-diphosphocytidyl-2-C-methyl-D-erythritol from CTP and 2-C-methyl-D-erythritol 4-phosphate (MEP).</text>
</comment>